<protein>
    <submittedName>
        <fullName evidence="10">Ger(X)C family spore germination protein</fullName>
    </submittedName>
</protein>
<comment type="caution">
    <text evidence="10">The sequence shown here is derived from an EMBL/GenBank/DDBJ whole genome shotgun (WGS) entry which is preliminary data.</text>
</comment>
<evidence type="ECO:0000256" key="3">
    <source>
        <dbReference type="ARBA" id="ARBA00022544"/>
    </source>
</evidence>
<dbReference type="NCBIfam" id="TIGR02887">
    <property type="entry name" value="spore_ger_x_C"/>
    <property type="match status" value="1"/>
</dbReference>
<dbReference type="PANTHER" id="PTHR35789:SF1">
    <property type="entry name" value="SPORE GERMINATION PROTEIN B3"/>
    <property type="match status" value="1"/>
</dbReference>
<accession>A0A9X2CU29</accession>
<feature type="domain" description="Spore germination GerAC-like C-terminal" evidence="8">
    <location>
        <begin position="188"/>
        <end position="356"/>
    </location>
</feature>
<dbReference type="Proteomes" id="UP001139150">
    <property type="component" value="Unassembled WGS sequence"/>
</dbReference>
<feature type="domain" description="Spore germination protein N-terminal" evidence="9">
    <location>
        <begin position="2"/>
        <end position="176"/>
    </location>
</feature>
<evidence type="ECO:0000259" key="9">
    <source>
        <dbReference type="Pfam" id="PF25198"/>
    </source>
</evidence>
<dbReference type="Pfam" id="PF25198">
    <property type="entry name" value="Spore_GerAC_N"/>
    <property type="match status" value="1"/>
</dbReference>
<comment type="subcellular location">
    <subcellularLocation>
        <location evidence="1">Membrane</location>
        <topology evidence="1">Lipid-anchor</topology>
    </subcellularLocation>
</comment>
<dbReference type="InterPro" id="IPR038501">
    <property type="entry name" value="Spore_GerAC_C_sf"/>
</dbReference>
<dbReference type="InterPro" id="IPR057336">
    <property type="entry name" value="GerAC_N"/>
</dbReference>
<reference evidence="10" key="1">
    <citation type="submission" date="2022-02" db="EMBL/GenBank/DDBJ databases">
        <title>Halalkalibacter sp. nov. isolated from Lonar Lake, India.</title>
        <authorList>
            <person name="Joshi A."/>
            <person name="Thite S."/>
            <person name="Lodha T."/>
        </authorList>
    </citation>
    <scope>NUCLEOTIDE SEQUENCE</scope>
    <source>
        <strain evidence="10">MEB205</strain>
    </source>
</reference>
<dbReference type="EMBL" id="JAKRYL010000014">
    <property type="protein sequence ID" value="MCL7748320.1"/>
    <property type="molecule type" value="Genomic_DNA"/>
</dbReference>
<sequence>MELTDLAYVMGLSIDQTNEGEIELTTHMYSPTPTIGAQGGGVNTEGKYFSVKTTDDSVFEAIRDIPLHVGRKAQWSHMRVILIGEEFAREHDISDVLDFFYRDHEPRFKTYVVITQGRASEYWGVRPFIEKTTAQQIRMIQESGTAFSGKARETRMLDLALQLNYPVKIATVPYIERSDQTPESVVNTGLAILPDGKMFDRLSTADVHNLLILTDEYLSGTIEYPCKGEEYKQKNRKDSLEVTQLKTKVTSNFSETPPTIHFSTKVQGHLGELQCWTMATDEERQELQAHIENSIKTQLGAFIKYLQDEKLDVIGIGNILYRKDPKQWKQHEDNWEQIFSEINFEIDVEVIIISTGMTTGDDLTEE</sequence>
<dbReference type="InterPro" id="IPR046953">
    <property type="entry name" value="Spore_GerAC-like_C"/>
</dbReference>
<keyword evidence="6" id="KW-0564">Palmitate</keyword>
<evidence type="ECO:0000256" key="2">
    <source>
        <dbReference type="ARBA" id="ARBA00007886"/>
    </source>
</evidence>
<proteinExistence type="inferred from homology"/>
<evidence type="ECO:0000313" key="10">
    <source>
        <dbReference type="EMBL" id="MCL7748320.1"/>
    </source>
</evidence>
<evidence type="ECO:0000256" key="4">
    <source>
        <dbReference type="ARBA" id="ARBA00022729"/>
    </source>
</evidence>
<dbReference type="GO" id="GO:0009847">
    <property type="term" value="P:spore germination"/>
    <property type="evidence" value="ECO:0007669"/>
    <property type="project" value="InterPro"/>
</dbReference>
<organism evidence="10 11">
    <name type="scientific">Halalkalibacter alkaliphilus</name>
    <dbReference type="NCBI Taxonomy" id="2917993"/>
    <lineage>
        <taxon>Bacteria</taxon>
        <taxon>Bacillati</taxon>
        <taxon>Bacillota</taxon>
        <taxon>Bacilli</taxon>
        <taxon>Bacillales</taxon>
        <taxon>Bacillaceae</taxon>
        <taxon>Halalkalibacter</taxon>
    </lineage>
</organism>
<dbReference type="Gene3D" id="3.30.300.210">
    <property type="entry name" value="Nutrient germinant receptor protein C, domain 3"/>
    <property type="match status" value="1"/>
</dbReference>
<keyword evidence="7" id="KW-0449">Lipoprotein</keyword>
<comment type="similarity">
    <text evidence="2">Belongs to the GerABKC lipoprotein family.</text>
</comment>
<evidence type="ECO:0000313" key="11">
    <source>
        <dbReference type="Proteomes" id="UP001139150"/>
    </source>
</evidence>
<name>A0A9X2CU29_9BACI</name>
<dbReference type="InterPro" id="IPR008844">
    <property type="entry name" value="Spore_GerAC-like"/>
</dbReference>
<dbReference type="AlphaFoldDB" id="A0A9X2CU29"/>
<evidence type="ECO:0000256" key="1">
    <source>
        <dbReference type="ARBA" id="ARBA00004635"/>
    </source>
</evidence>
<evidence type="ECO:0000256" key="6">
    <source>
        <dbReference type="ARBA" id="ARBA00023139"/>
    </source>
</evidence>
<keyword evidence="4" id="KW-0732">Signal</keyword>
<dbReference type="Gene3D" id="6.20.190.10">
    <property type="entry name" value="Nutrient germinant receptor protein C, domain 1"/>
    <property type="match status" value="1"/>
</dbReference>
<dbReference type="PANTHER" id="PTHR35789">
    <property type="entry name" value="SPORE GERMINATION PROTEIN B3"/>
    <property type="match status" value="1"/>
</dbReference>
<dbReference type="GO" id="GO:0016020">
    <property type="term" value="C:membrane"/>
    <property type="evidence" value="ECO:0007669"/>
    <property type="project" value="UniProtKB-SubCell"/>
</dbReference>
<dbReference type="Pfam" id="PF05504">
    <property type="entry name" value="Spore_GerAC"/>
    <property type="match status" value="1"/>
</dbReference>
<keyword evidence="11" id="KW-1185">Reference proteome</keyword>
<gene>
    <name evidence="10" type="ORF">MF646_14415</name>
</gene>
<keyword evidence="3" id="KW-0309">Germination</keyword>
<evidence type="ECO:0000259" key="8">
    <source>
        <dbReference type="Pfam" id="PF05504"/>
    </source>
</evidence>
<keyword evidence="5" id="KW-0472">Membrane</keyword>
<evidence type="ECO:0000256" key="7">
    <source>
        <dbReference type="ARBA" id="ARBA00023288"/>
    </source>
</evidence>
<evidence type="ECO:0000256" key="5">
    <source>
        <dbReference type="ARBA" id="ARBA00023136"/>
    </source>
</evidence>